<keyword evidence="3" id="KW-1185">Reference proteome</keyword>
<feature type="region of interest" description="Disordered" evidence="1">
    <location>
        <begin position="1"/>
        <end position="24"/>
    </location>
</feature>
<dbReference type="AlphaFoldDB" id="A0A251T7P6"/>
<name>A0A251T7P6_HELAN</name>
<dbReference type="EMBL" id="CM007900">
    <property type="protein sequence ID" value="OTG07170.1"/>
    <property type="molecule type" value="Genomic_DNA"/>
</dbReference>
<gene>
    <name evidence="2" type="ORF">HannXRQ_Chr11g0327311</name>
</gene>
<dbReference type="InParanoid" id="A0A251T7P6"/>
<proteinExistence type="predicted"/>
<evidence type="ECO:0000256" key="1">
    <source>
        <dbReference type="SAM" id="MobiDB-lite"/>
    </source>
</evidence>
<organism evidence="2 3">
    <name type="scientific">Helianthus annuus</name>
    <name type="common">Common sunflower</name>
    <dbReference type="NCBI Taxonomy" id="4232"/>
    <lineage>
        <taxon>Eukaryota</taxon>
        <taxon>Viridiplantae</taxon>
        <taxon>Streptophyta</taxon>
        <taxon>Embryophyta</taxon>
        <taxon>Tracheophyta</taxon>
        <taxon>Spermatophyta</taxon>
        <taxon>Magnoliopsida</taxon>
        <taxon>eudicotyledons</taxon>
        <taxon>Gunneridae</taxon>
        <taxon>Pentapetalae</taxon>
        <taxon>asterids</taxon>
        <taxon>campanulids</taxon>
        <taxon>Asterales</taxon>
        <taxon>Asteraceae</taxon>
        <taxon>Asteroideae</taxon>
        <taxon>Heliantheae alliance</taxon>
        <taxon>Heliantheae</taxon>
        <taxon>Helianthus</taxon>
    </lineage>
</organism>
<dbReference type="Proteomes" id="UP000215914">
    <property type="component" value="Chromosome 11"/>
</dbReference>
<feature type="compositionally biased region" description="Polar residues" evidence="1">
    <location>
        <begin position="1"/>
        <end position="13"/>
    </location>
</feature>
<evidence type="ECO:0000313" key="3">
    <source>
        <dbReference type="Proteomes" id="UP000215914"/>
    </source>
</evidence>
<reference evidence="3" key="1">
    <citation type="journal article" date="2017" name="Nature">
        <title>The sunflower genome provides insights into oil metabolism, flowering and Asterid evolution.</title>
        <authorList>
            <person name="Badouin H."/>
            <person name="Gouzy J."/>
            <person name="Grassa C.J."/>
            <person name="Murat F."/>
            <person name="Staton S.E."/>
            <person name="Cottret L."/>
            <person name="Lelandais-Briere C."/>
            <person name="Owens G.L."/>
            <person name="Carrere S."/>
            <person name="Mayjonade B."/>
            <person name="Legrand L."/>
            <person name="Gill N."/>
            <person name="Kane N.C."/>
            <person name="Bowers J.E."/>
            <person name="Hubner S."/>
            <person name="Bellec A."/>
            <person name="Berard A."/>
            <person name="Berges H."/>
            <person name="Blanchet N."/>
            <person name="Boniface M.C."/>
            <person name="Brunel D."/>
            <person name="Catrice O."/>
            <person name="Chaidir N."/>
            <person name="Claudel C."/>
            <person name="Donnadieu C."/>
            <person name="Faraut T."/>
            <person name="Fievet G."/>
            <person name="Helmstetter N."/>
            <person name="King M."/>
            <person name="Knapp S.J."/>
            <person name="Lai Z."/>
            <person name="Le Paslier M.C."/>
            <person name="Lippi Y."/>
            <person name="Lorenzon L."/>
            <person name="Mandel J.R."/>
            <person name="Marage G."/>
            <person name="Marchand G."/>
            <person name="Marquand E."/>
            <person name="Bret-Mestries E."/>
            <person name="Morien E."/>
            <person name="Nambeesan S."/>
            <person name="Nguyen T."/>
            <person name="Pegot-Espagnet P."/>
            <person name="Pouilly N."/>
            <person name="Raftis F."/>
            <person name="Sallet E."/>
            <person name="Schiex T."/>
            <person name="Thomas J."/>
            <person name="Vandecasteele C."/>
            <person name="Vares D."/>
            <person name="Vear F."/>
            <person name="Vautrin S."/>
            <person name="Crespi M."/>
            <person name="Mangin B."/>
            <person name="Burke J.M."/>
            <person name="Salse J."/>
            <person name="Munos S."/>
            <person name="Vincourt P."/>
            <person name="Rieseberg L.H."/>
            <person name="Langlade N.B."/>
        </authorList>
    </citation>
    <scope>NUCLEOTIDE SEQUENCE [LARGE SCALE GENOMIC DNA]</scope>
    <source>
        <strain evidence="3">cv. SF193</strain>
    </source>
</reference>
<accession>A0A251T7P6</accession>
<evidence type="ECO:0000313" key="2">
    <source>
        <dbReference type="EMBL" id="OTG07170.1"/>
    </source>
</evidence>
<sequence length="63" mass="7139">MQLTSGAHSNLSFSLDLEPKFQNSNNRDISNLSFSLDLEPYAPPYLQYPPSVPLPHAHKDEIR</sequence>
<protein>
    <submittedName>
        <fullName evidence="2">Uncharacterized protein</fullName>
    </submittedName>
</protein>